<proteinExistence type="predicted"/>
<reference evidence="1" key="1">
    <citation type="journal article" date="2013" name="Environ. Microbiol.">
        <title>Microbiota from the distal guts of lean and obese adolescents exhibit partial functional redundancy besides clear differences in community structure.</title>
        <authorList>
            <person name="Ferrer M."/>
            <person name="Ruiz A."/>
            <person name="Lanza F."/>
            <person name="Haange S.B."/>
            <person name="Oberbach A."/>
            <person name="Till H."/>
            <person name="Bargiela R."/>
            <person name="Campoy C."/>
            <person name="Segura M.T."/>
            <person name="Richter M."/>
            <person name="von Bergen M."/>
            <person name="Seifert J."/>
            <person name="Suarez A."/>
        </authorList>
    </citation>
    <scope>NUCLEOTIDE SEQUENCE</scope>
</reference>
<sequence>MEELHYPQQCVTFETSFLHGDTSEDLFAQIISKISRYERILLIRPETGETRDFHNNMAAPWRISKLREAFTASPAETDIPSLLDSVFTPSMTPDVAKNIALGLFLNPDNSGQEPPLDIACDFFRRLYSCTQTSEIRKLAEIVLLQEKDEAASSKGGANISLLKSYVEAHLDCETLSLKWLAENYLFCQCRLPEQTICKGGRHPVF</sequence>
<accession>K1THV0</accession>
<name>K1THV0_9ZZZZ</name>
<dbReference type="EMBL" id="AJWZ01003016">
    <property type="protein sequence ID" value="EKC69373.1"/>
    <property type="molecule type" value="Genomic_DNA"/>
</dbReference>
<feature type="non-terminal residue" evidence="1">
    <location>
        <position position="205"/>
    </location>
</feature>
<protein>
    <submittedName>
        <fullName evidence="1">Uncharacterized protein</fullName>
    </submittedName>
</protein>
<organism evidence="1">
    <name type="scientific">human gut metagenome</name>
    <dbReference type="NCBI Taxonomy" id="408170"/>
    <lineage>
        <taxon>unclassified sequences</taxon>
        <taxon>metagenomes</taxon>
        <taxon>organismal metagenomes</taxon>
    </lineage>
</organism>
<evidence type="ECO:0000313" key="1">
    <source>
        <dbReference type="EMBL" id="EKC69373.1"/>
    </source>
</evidence>
<comment type="caution">
    <text evidence="1">The sequence shown here is derived from an EMBL/GenBank/DDBJ whole genome shotgun (WGS) entry which is preliminary data.</text>
</comment>
<gene>
    <name evidence="1" type="ORF">OBE_04441</name>
</gene>
<dbReference type="AlphaFoldDB" id="K1THV0"/>